<feature type="transmembrane region" description="Helical" evidence="8">
    <location>
        <begin position="74"/>
        <end position="94"/>
    </location>
</feature>
<dbReference type="SUPFAM" id="SSF47384">
    <property type="entry name" value="Homodimeric domain of signal transducing histidine kinase"/>
    <property type="match status" value="1"/>
</dbReference>
<dbReference type="PRINTS" id="PR00344">
    <property type="entry name" value="BCTRLSENSOR"/>
</dbReference>
<dbReference type="PROSITE" id="PS50109">
    <property type="entry name" value="HIS_KIN"/>
    <property type="match status" value="1"/>
</dbReference>
<dbReference type="Gene3D" id="1.10.287.130">
    <property type="match status" value="1"/>
</dbReference>
<dbReference type="EC" id="2.7.13.3" evidence="3"/>
<evidence type="ECO:0000256" key="3">
    <source>
        <dbReference type="ARBA" id="ARBA00012438"/>
    </source>
</evidence>
<keyword evidence="4" id="KW-0597">Phosphoprotein</keyword>
<feature type="domain" description="Histidine kinase" evidence="9">
    <location>
        <begin position="159"/>
        <end position="374"/>
    </location>
</feature>
<dbReference type="Gene3D" id="3.30.565.10">
    <property type="entry name" value="Histidine kinase-like ATPase, C-terminal domain"/>
    <property type="match status" value="1"/>
</dbReference>
<dbReference type="CDD" id="cd00082">
    <property type="entry name" value="HisKA"/>
    <property type="match status" value="1"/>
</dbReference>
<dbReference type="InterPro" id="IPR004358">
    <property type="entry name" value="Sig_transdc_His_kin-like_C"/>
</dbReference>
<evidence type="ECO:0000256" key="8">
    <source>
        <dbReference type="SAM" id="Phobius"/>
    </source>
</evidence>
<evidence type="ECO:0000256" key="6">
    <source>
        <dbReference type="ARBA" id="ARBA00022777"/>
    </source>
</evidence>
<gene>
    <name evidence="10" type="ORF">BAU17_00560</name>
</gene>
<keyword evidence="8" id="KW-0472">Membrane</keyword>
<dbReference type="SMART" id="SM00387">
    <property type="entry name" value="HATPase_c"/>
    <property type="match status" value="1"/>
</dbReference>
<evidence type="ECO:0000256" key="2">
    <source>
        <dbReference type="ARBA" id="ARBA00004370"/>
    </source>
</evidence>
<organism evidence="10 11">
    <name type="scientific">Candidatus Enterococcus willemsii</name>
    <dbReference type="NCBI Taxonomy" id="1857215"/>
    <lineage>
        <taxon>Bacteria</taxon>
        <taxon>Bacillati</taxon>
        <taxon>Bacillota</taxon>
        <taxon>Bacilli</taxon>
        <taxon>Lactobacillales</taxon>
        <taxon>Enterococcaceae</taxon>
        <taxon>Enterococcus</taxon>
    </lineage>
</organism>
<evidence type="ECO:0000313" key="10">
    <source>
        <dbReference type="EMBL" id="KAF1305772.1"/>
    </source>
</evidence>
<sequence>MKLNKRIIKNILFMTVILFLIALFFYVIATQTIIGESFGVVVSKLFTRQEVVHISDNDEYFYGSVINWYVFKRFLIFLGCILIVIIGLVAYLMSQIMLKKERKRIAALIEHSLESNNEELFSKEYAEIGIELDKIKVANEKAQQRLAQETSRTKDFITFLAHDLRTPLASIIGYIILLIDTPEIDRTTRAKYLNIALEKAYRLEQLVEEFFYITRFEFQEIVLDKTTFKLSLLLEQLGEEFYPIFHAKNQQLRIDVSEKLDIKGDPEKLVRVFNNILKNASAYGYADSEITVVGEMKEKQLQLIFTNYGPTIPEEKLAKIFDKFYRLDTARSSVTGGSGLGLSIAKEIVEAHGGTISVTSEEGKTEFIILLPQE</sequence>
<dbReference type="InterPro" id="IPR050351">
    <property type="entry name" value="BphY/WalK/GraS-like"/>
</dbReference>
<keyword evidence="11" id="KW-1185">Reference proteome</keyword>
<evidence type="ECO:0000313" key="11">
    <source>
        <dbReference type="Proteomes" id="UP000782705"/>
    </source>
</evidence>
<feature type="transmembrane region" description="Helical" evidence="8">
    <location>
        <begin position="12"/>
        <end position="34"/>
    </location>
</feature>
<evidence type="ECO:0000259" key="9">
    <source>
        <dbReference type="PROSITE" id="PS50109"/>
    </source>
</evidence>
<keyword evidence="5" id="KW-0808">Transferase</keyword>
<dbReference type="InterPro" id="IPR003661">
    <property type="entry name" value="HisK_dim/P_dom"/>
</dbReference>
<dbReference type="CDD" id="cd00075">
    <property type="entry name" value="HATPase"/>
    <property type="match status" value="1"/>
</dbReference>
<evidence type="ECO:0000256" key="7">
    <source>
        <dbReference type="ARBA" id="ARBA00023012"/>
    </source>
</evidence>
<evidence type="ECO:0000256" key="1">
    <source>
        <dbReference type="ARBA" id="ARBA00000085"/>
    </source>
</evidence>
<evidence type="ECO:0000256" key="4">
    <source>
        <dbReference type="ARBA" id="ARBA00022553"/>
    </source>
</evidence>
<dbReference type="Pfam" id="PF02518">
    <property type="entry name" value="HATPase_c"/>
    <property type="match status" value="1"/>
</dbReference>
<keyword evidence="8" id="KW-1133">Transmembrane helix</keyword>
<comment type="subcellular location">
    <subcellularLocation>
        <location evidence="2">Membrane</location>
    </subcellularLocation>
</comment>
<name>A0ABQ6Z392_9ENTE</name>
<reference evidence="10 11" key="1">
    <citation type="submission" date="2016-06" db="EMBL/GenBank/DDBJ databases">
        <title>Four novel species of enterococci isolated from chicken manure.</title>
        <authorList>
            <person name="Van Tyne D."/>
        </authorList>
    </citation>
    <scope>NUCLEOTIDE SEQUENCE [LARGE SCALE GENOMIC DNA]</scope>
    <source>
        <strain evidence="10 11">CU12B</strain>
    </source>
</reference>
<dbReference type="Proteomes" id="UP000782705">
    <property type="component" value="Unassembled WGS sequence"/>
</dbReference>
<dbReference type="InterPro" id="IPR005467">
    <property type="entry name" value="His_kinase_dom"/>
</dbReference>
<dbReference type="PANTHER" id="PTHR45453:SF1">
    <property type="entry name" value="PHOSPHATE REGULON SENSOR PROTEIN PHOR"/>
    <property type="match status" value="1"/>
</dbReference>
<dbReference type="SMART" id="SM00388">
    <property type="entry name" value="HisKA"/>
    <property type="match status" value="1"/>
</dbReference>
<keyword evidence="8" id="KW-0812">Transmembrane</keyword>
<dbReference type="SUPFAM" id="SSF55874">
    <property type="entry name" value="ATPase domain of HSP90 chaperone/DNA topoisomerase II/histidine kinase"/>
    <property type="match status" value="1"/>
</dbReference>
<comment type="catalytic activity">
    <reaction evidence="1">
        <text>ATP + protein L-histidine = ADP + protein N-phospho-L-histidine.</text>
        <dbReference type="EC" id="2.7.13.3"/>
    </reaction>
</comment>
<evidence type="ECO:0000256" key="5">
    <source>
        <dbReference type="ARBA" id="ARBA00022679"/>
    </source>
</evidence>
<dbReference type="InterPro" id="IPR036890">
    <property type="entry name" value="HATPase_C_sf"/>
</dbReference>
<comment type="caution">
    <text evidence="10">The sequence shown here is derived from an EMBL/GenBank/DDBJ whole genome shotgun (WGS) entry which is preliminary data.</text>
</comment>
<keyword evidence="6" id="KW-0418">Kinase</keyword>
<accession>A0ABQ6Z392</accession>
<keyword evidence="7" id="KW-0902">Two-component regulatory system</keyword>
<proteinExistence type="predicted"/>
<dbReference type="InterPro" id="IPR003594">
    <property type="entry name" value="HATPase_dom"/>
</dbReference>
<dbReference type="EMBL" id="MAEL01000010">
    <property type="protein sequence ID" value="KAF1305772.1"/>
    <property type="molecule type" value="Genomic_DNA"/>
</dbReference>
<dbReference type="PANTHER" id="PTHR45453">
    <property type="entry name" value="PHOSPHATE REGULON SENSOR PROTEIN PHOR"/>
    <property type="match status" value="1"/>
</dbReference>
<protein>
    <recommendedName>
        <fullName evidence="3">histidine kinase</fullName>
        <ecNumber evidence="3">2.7.13.3</ecNumber>
    </recommendedName>
</protein>
<dbReference type="Pfam" id="PF00512">
    <property type="entry name" value="HisKA"/>
    <property type="match status" value="1"/>
</dbReference>
<dbReference type="InterPro" id="IPR036097">
    <property type="entry name" value="HisK_dim/P_sf"/>
</dbReference>